<evidence type="ECO:0000256" key="1">
    <source>
        <dbReference type="SAM" id="MobiDB-lite"/>
    </source>
</evidence>
<evidence type="ECO:0000313" key="2">
    <source>
        <dbReference type="EMBL" id="KAL3651411.1"/>
    </source>
</evidence>
<accession>A0ABD3EAI1</accession>
<dbReference type="EMBL" id="JAVIJP010000006">
    <property type="protein sequence ID" value="KAL3651411.1"/>
    <property type="molecule type" value="Genomic_DNA"/>
</dbReference>
<keyword evidence="3" id="KW-1185">Reference proteome</keyword>
<organism evidence="2 3">
    <name type="scientific">Castilleja foliolosa</name>
    <dbReference type="NCBI Taxonomy" id="1961234"/>
    <lineage>
        <taxon>Eukaryota</taxon>
        <taxon>Viridiplantae</taxon>
        <taxon>Streptophyta</taxon>
        <taxon>Embryophyta</taxon>
        <taxon>Tracheophyta</taxon>
        <taxon>Spermatophyta</taxon>
        <taxon>Magnoliopsida</taxon>
        <taxon>eudicotyledons</taxon>
        <taxon>Gunneridae</taxon>
        <taxon>Pentapetalae</taxon>
        <taxon>asterids</taxon>
        <taxon>lamiids</taxon>
        <taxon>Lamiales</taxon>
        <taxon>Orobanchaceae</taxon>
        <taxon>Pedicularideae</taxon>
        <taxon>Castillejinae</taxon>
        <taxon>Castilleja</taxon>
    </lineage>
</organism>
<proteinExistence type="predicted"/>
<feature type="compositionally biased region" description="Polar residues" evidence="1">
    <location>
        <begin position="59"/>
        <end position="75"/>
    </location>
</feature>
<dbReference type="Proteomes" id="UP001632038">
    <property type="component" value="Unassembled WGS sequence"/>
</dbReference>
<comment type="caution">
    <text evidence="2">The sequence shown here is derived from an EMBL/GenBank/DDBJ whole genome shotgun (WGS) entry which is preliminary data.</text>
</comment>
<dbReference type="AlphaFoldDB" id="A0ABD3EAI1"/>
<name>A0ABD3EAI1_9LAMI</name>
<evidence type="ECO:0000313" key="3">
    <source>
        <dbReference type="Proteomes" id="UP001632038"/>
    </source>
</evidence>
<protein>
    <submittedName>
        <fullName evidence="2">Uncharacterized protein</fullName>
    </submittedName>
</protein>
<sequence length="88" mass="9855">MVYDVVNGVQYMMWGLQEAESQLFGDGSVDKSFFGGDYVEKSEVSEESNVYETREADSFGSSIWGSDSYEPSNYESPVDESVDAHEEL</sequence>
<reference evidence="3" key="1">
    <citation type="journal article" date="2024" name="IScience">
        <title>Strigolactones Initiate the Formation of Haustorium-like Structures in Castilleja.</title>
        <authorList>
            <person name="Buerger M."/>
            <person name="Peterson D."/>
            <person name="Chory J."/>
        </authorList>
    </citation>
    <scope>NUCLEOTIDE SEQUENCE [LARGE SCALE GENOMIC DNA]</scope>
</reference>
<gene>
    <name evidence="2" type="ORF">CASFOL_004413</name>
</gene>
<feature type="region of interest" description="Disordered" evidence="1">
    <location>
        <begin position="44"/>
        <end position="88"/>
    </location>
</feature>